<feature type="domain" description="Predicted membrane protein YciQ-like C-terminal" evidence="5">
    <location>
        <begin position="272"/>
        <end position="559"/>
    </location>
</feature>
<organism evidence="6 7">
    <name type="scientific">Croceibacterium salegens</name>
    <dbReference type="NCBI Taxonomy" id="1737568"/>
    <lineage>
        <taxon>Bacteria</taxon>
        <taxon>Pseudomonadati</taxon>
        <taxon>Pseudomonadota</taxon>
        <taxon>Alphaproteobacteria</taxon>
        <taxon>Sphingomonadales</taxon>
        <taxon>Erythrobacteraceae</taxon>
        <taxon>Croceibacterium</taxon>
    </lineage>
</organism>
<dbReference type="InterPro" id="IPR048389">
    <property type="entry name" value="YciQ-like_C"/>
</dbReference>
<feature type="domain" description="DUF2207" evidence="4">
    <location>
        <begin position="26"/>
        <end position="214"/>
    </location>
</feature>
<dbReference type="EMBL" id="WTYM01000030">
    <property type="protein sequence ID" value="MXO58702.1"/>
    <property type="molecule type" value="Genomic_DNA"/>
</dbReference>
<reference evidence="6 7" key="1">
    <citation type="submission" date="2019-12" db="EMBL/GenBank/DDBJ databases">
        <title>Genomic-based taxomic classification of the family Erythrobacteraceae.</title>
        <authorList>
            <person name="Xu L."/>
        </authorList>
    </citation>
    <scope>NUCLEOTIDE SEQUENCE [LARGE SCALE GENOMIC DNA]</scope>
    <source>
        <strain evidence="6 7">MCCC 1K01500</strain>
    </source>
</reference>
<dbReference type="Pfam" id="PF09972">
    <property type="entry name" value="DUF2207"/>
    <property type="match status" value="1"/>
</dbReference>
<accession>A0A6I4SWI4</accession>
<evidence type="ECO:0000256" key="3">
    <source>
        <dbReference type="SAM" id="SignalP"/>
    </source>
</evidence>
<feature type="transmembrane region" description="Helical" evidence="2">
    <location>
        <begin position="421"/>
        <end position="438"/>
    </location>
</feature>
<evidence type="ECO:0000313" key="7">
    <source>
        <dbReference type="Proteomes" id="UP000433652"/>
    </source>
</evidence>
<feature type="compositionally biased region" description="Low complexity" evidence="1">
    <location>
        <begin position="606"/>
        <end position="615"/>
    </location>
</feature>
<feature type="transmembrane region" description="Helical" evidence="2">
    <location>
        <begin position="387"/>
        <end position="409"/>
    </location>
</feature>
<evidence type="ECO:0000259" key="4">
    <source>
        <dbReference type="Pfam" id="PF09972"/>
    </source>
</evidence>
<comment type="caution">
    <text evidence="6">The sequence shown here is derived from an EMBL/GenBank/DDBJ whole genome shotgun (WGS) entry which is preliminary data.</text>
</comment>
<keyword evidence="3" id="KW-0732">Signal</keyword>
<evidence type="ECO:0000313" key="6">
    <source>
        <dbReference type="EMBL" id="MXO58702.1"/>
    </source>
</evidence>
<protein>
    <submittedName>
        <fullName evidence="6">DUF2207 domain-containing protein</fullName>
    </submittedName>
</protein>
<keyword evidence="2" id="KW-1133">Transmembrane helix</keyword>
<dbReference type="AlphaFoldDB" id="A0A6I4SWI4"/>
<gene>
    <name evidence="6" type="ORF">GRI89_03995</name>
</gene>
<keyword evidence="7" id="KW-1185">Reference proteome</keyword>
<evidence type="ECO:0000256" key="2">
    <source>
        <dbReference type="SAM" id="Phobius"/>
    </source>
</evidence>
<feature type="transmembrane region" description="Helical" evidence="2">
    <location>
        <begin position="235"/>
        <end position="254"/>
    </location>
</feature>
<keyword evidence="2" id="KW-0812">Transmembrane</keyword>
<feature type="transmembrane region" description="Helical" evidence="2">
    <location>
        <begin position="476"/>
        <end position="497"/>
    </location>
</feature>
<dbReference type="Pfam" id="PF20990">
    <property type="entry name" value="DUF2207_C"/>
    <property type="match status" value="1"/>
</dbReference>
<dbReference type="OrthoDB" id="9767603at2"/>
<feature type="region of interest" description="Disordered" evidence="1">
    <location>
        <begin position="606"/>
        <end position="636"/>
    </location>
</feature>
<feature type="transmembrane region" description="Helical" evidence="2">
    <location>
        <begin position="450"/>
        <end position="470"/>
    </location>
</feature>
<dbReference type="RefSeq" id="WP_159792427.1">
    <property type="nucleotide sequence ID" value="NZ_WTYM01000030.1"/>
</dbReference>
<feature type="signal peptide" evidence="3">
    <location>
        <begin position="1"/>
        <end position="21"/>
    </location>
</feature>
<evidence type="ECO:0000256" key="1">
    <source>
        <dbReference type="SAM" id="MobiDB-lite"/>
    </source>
</evidence>
<dbReference type="Proteomes" id="UP000433652">
    <property type="component" value="Unassembled WGS sequence"/>
</dbReference>
<evidence type="ECO:0000259" key="5">
    <source>
        <dbReference type="Pfam" id="PF20990"/>
    </source>
</evidence>
<dbReference type="InterPro" id="IPR018702">
    <property type="entry name" value="DUF2207"/>
</dbReference>
<sequence length="636" mass="67489">MRLLALLLAALAVLVPGAVSAEERILAWNSDIEVRRDGALDVSETIHVRSEGDQIQHGIFRDFPTIYSKAGRRVRVGFDVKGVTLDGHSEPYSTESVDNGVRIRIGSADTYVDPGEHTYVIDYTTTGQLGFFEGYDELYWNVTGNGWAFPIDSATARVNLPEPVAFGPERAFYTGPQGATGNAARVIAEAPGSITIGTTAPLSYYEGLTIAVRWPKGIVEAPPPPSATALTLERYAPRGAAVIGLLGLLGYFFFAWKRAGRGPRAGTVVPIFSPPDGLSAAAMRYVKKMGYDNRCFAAAVVESGVHRRLRIEEREEGLFNRKKTWLSRAGGSGTLSEPETSMLSELFQGGDSMEMDDENHARFSAAGSALEDGLAQKYEDVTFRRNLSWAWAGLGLLIVTAGLVAAAIAASDTLATSGERAIAAIALALTAGGLLMVFRPGRGKGGLGLGAGLLVLGIICSGLIFFRLAAVEPFSTWGWMLFPFLSLPFVVSAFAWMSAPTVEGRQMMDRIAGFEQYLSITEEERLEAMHPPEKTPELFERYLPYAIALEVENRWADKFTDVLAAAENDPSQRGNTFGWYSGSGNAWSNPSRFAGAMGGALASTISSASTAPGSSSGSGGGGSSGGGGGGGGGGGW</sequence>
<feature type="compositionally biased region" description="Gly residues" evidence="1">
    <location>
        <begin position="616"/>
        <end position="636"/>
    </location>
</feature>
<keyword evidence="2" id="KW-0472">Membrane</keyword>
<name>A0A6I4SWI4_9SPHN</name>
<feature type="chain" id="PRO_5026055907" evidence="3">
    <location>
        <begin position="22"/>
        <end position="636"/>
    </location>
</feature>
<proteinExistence type="predicted"/>